<keyword evidence="2 3" id="KW-0238">DNA-binding</keyword>
<dbReference type="GO" id="GO:0015074">
    <property type="term" value="P:DNA integration"/>
    <property type="evidence" value="ECO:0007669"/>
    <property type="project" value="InterPro"/>
</dbReference>
<feature type="domain" description="Core-binding (CB)" evidence="4">
    <location>
        <begin position="1"/>
        <end position="83"/>
    </location>
</feature>
<dbReference type="Pfam" id="PF13495">
    <property type="entry name" value="Phage_int_SAM_4"/>
    <property type="match status" value="1"/>
</dbReference>
<organism evidence="5 6">
    <name type="scientific">Clostridium scatologenes</name>
    <dbReference type="NCBI Taxonomy" id="1548"/>
    <lineage>
        <taxon>Bacteria</taxon>
        <taxon>Bacillati</taxon>
        <taxon>Bacillota</taxon>
        <taxon>Clostridia</taxon>
        <taxon>Eubacteriales</taxon>
        <taxon>Clostridiaceae</taxon>
        <taxon>Clostridium</taxon>
    </lineage>
</organism>
<name>A0A0E3GQU3_CLOSL</name>
<dbReference type="Gene3D" id="1.10.150.130">
    <property type="match status" value="1"/>
</dbReference>
<evidence type="ECO:0000259" key="4">
    <source>
        <dbReference type="PROSITE" id="PS51900"/>
    </source>
</evidence>
<evidence type="ECO:0000256" key="2">
    <source>
        <dbReference type="ARBA" id="ARBA00023125"/>
    </source>
</evidence>
<dbReference type="STRING" id="1548.CSCA_2046"/>
<evidence type="ECO:0000256" key="3">
    <source>
        <dbReference type="PROSITE-ProRule" id="PRU01248"/>
    </source>
</evidence>
<sequence>MLEKFENYLLYKEHKSSSTIKTYSRCIQKFIDWYYISSGKKLLKLDMETINNYKNYLIFIKKRKQTSIKVELCALTKFNSFFCYKNAPKNYIPSKKHKILNYGI</sequence>
<keyword evidence="6" id="KW-1185">Reference proteome</keyword>
<evidence type="ECO:0000313" key="6">
    <source>
        <dbReference type="Proteomes" id="UP000033115"/>
    </source>
</evidence>
<dbReference type="InterPro" id="IPR044068">
    <property type="entry name" value="CB"/>
</dbReference>
<proteinExistence type="inferred from homology"/>
<evidence type="ECO:0000313" key="5">
    <source>
        <dbReference type="EMBL" id="AKA69171.1"/>
    </source>
</evidence>
<protein>
    <submittedName>
        <fullName evidence="5">Phage integrase family protein</fullName>
    </submittedName>
</protein>
<dbReference type="EMBL" id="CP009933">
    <property type="protein sequence ID" value="AKA69171.1"/>
    <property type="molecule type" value="Genomic_DNA"/>
</dbReference>
<reference evidence="5 6" key="1">
    <citation type="journal article" date="2015" name="J. Biotechnol.">
        <title>Complete genome sequence of a malodorant-producing acetogen, Clostridium scatologenes ATCC 25775(T).</title>
        <authorList>
            <person name="Zhu Z."/>
            <person name="Guo T."/>
            <person name="Zheng H."/>
            <person name="Song T."/>
            <person name="Ouyang P."/>
            <person name="Xie J."/>
        </authorList>
    </citation>
    <scope>NUCLEOTIDE SEQUENCE [LARGE SCALE GENOMIC DNA]</scope>
    <source>
        <strain evidence="5 6">ATCC 25775</strain>
    </source>
</reference>
<dbReference type="Proteomes" id="UP000033115">
    <property type="component" value="Chromosome"/>
</dbReference>
<dbReference type="HOGENOM" id="CLU_2245279_0_0_9"/>
<dbReference type="PROSITE" id="PS51900">
    <property type="entry name" value="CB"/>
    <property type="match status" value="1"/>
</dbReference>
<dbReference type="AlphaFoldDB" id="A0A0E3GQU3"/>
<dbReference type="InterPro" id="IPR010998">
    <property type="entry name" value="Integrase_recombinase_N"/>
</dbReference>
<evidence type="ECO:0000256" key="1">
    <source>
        <dbReference type="ARBA" id="ARBA00008857"/>
    </source>
</evidence>
<dbReference type="RefSeq" id="WP_029160400.1">
    <property type="nucleotide sequence ID" value="NZ_CP009933.1"/>
</dbReference>
<dbReference type="GO" id="GO:0003677">
    <property type="term" value="F:DNA binding"/>
    <property type="evidence" value="ECO:0007669"/>
    <property type="project" value="UniProtKB-UniRule"/>
</dbReference>
<dbReference type="SUPFAM" id="SSF47823">
    <property type="entry name" value="lambda integrase-like, N-terminal domain"/>
    <property type="match status" value="1"/>
</dbReference>
<comment type="similarity">
    <text evidence="1">Belongs to the 'phage' integrase family.</text>
</comment>
<dbReference type="KEGG" id="csq:CSCA_2046"/>
<dbReference type="InterPro" id="IPR004107">
    <property type="entry name" value="Integrase_SAM-like_N"/>
</dbReference>
<gene>
    <name evidence="5" type="ORF">CSCA_2046</name>
</gene>
<accession>A0A0E3GQU3</accession>